<feature type="domain" description="BIG2" evidence="1">
    <location>
        <begin position="35"/>
        <end position="107"/>
    </location>
</feature>
<dbReference type="KEGG" id="ahb:bsdtb5_01810"/>
<dbReference type="Proteomes" id="UP000595897">
    <property type="component" value="Chromosome"/>
</dbReference>
<evidence type="ECO:0000259" key="1">
    <source>
        <dbReference type="SMART" id="SM00635"/>
    </source>
</evidence>
<evidence type="ECO:0000313" key="2">
    <source>
        <dbReference type="EMBL" id="BCN28886.1"/>
    </source>
</evidence>
<dbReference type="InterPro" id="IPR008964">
    <property type="entry name" value="Invasin/intimin_cell_adhesion"/>
</dbReference>
<accession>A0A7R7EHE1</accession>
<dbReference type="Pfam" id="PF02368">
    <property type="entry name" value="Big_2"/>
    <property type="match status" value="1"/>
</dbReference>
<protein>
    <recommendedName>
        <fullName evidence="1">BIG2 domain-containing protein</fullName>
    </recommendedName>
</protein>
<reference evidence="2 3" key="1">
    <citation type="submission" date="2020-11" db="EMBL/GenBank/DDBJ databases">
        <title>Draft genome sequencing of a Lachnospiraceae strain isolated from anoxic soil subjected to BSD treatment.</title>
        <authorList>
            <person name="Uek A."/>
            <person name="Tonouchi A."/>
        </authorList>
    </citation>
    <scope>NUCLEOTIDE SEQUENCE [LARGE SCALE GENOMIC DNA]</scope>
    <source>
        <strain evidence="2 3">TB5</strain>
    </source>
</reference>
<dbReference type="SUPFAM" id="SSF49373">
    <property type="entry name" value="Invasin/intimin cell-adhesion fragments"/>
    <property type="match status" value="1"/>
</dbReference>
<sequence>MRKFRALTILFTTIFILMSVLTNLLPFGLTTKTVEAATIKINLKAATITTGETITLKLIGTRNKPTWKSSNQSVATVDKSGVVTAMKEGTAKITATLNRKTYSCNVTVEPNIIEGLNFTAELYENETTDSVAVLLMVTNNSEESITFTSNGYVINESKETSSPVYLFDSTDESYDLIDDITVESGDTGYLYYRNESYDSFTLDEDSWFAFDFSYDDANYYGGINLNGDLKLYEGSIYDTD</sequence>
<evidence type="ECO:0000313" key="3">
    <source>
        <dbReference type="Proteomes" id="UP000595897"/>
    </source>
</evidence>
<keyword evidence="3" id="KW-1185">Reference proteome</keyword>
<gene>
    <name evidence="2" type="ORF">bsdtb5_01810</name>
</gene>
<name>A0A7R7EHE1_9FIRM</name>
<proteinExistence type="predicted"/>
<dbReference type="AlphaFoldDB" id="A0A7R7EHE1"/>
<organism evidence="2 3">
    <name type="scientific">Anaeromicropila herbilytica</name>
    <dbReference type="NCBI Taxonomy" id="2785025"/>
    <lineage>
        <taxon>Bacteria</taxon>
        <taxon>Bacillati</taxon>
        <taxon>Bacillota</taxon>
        <taxon>Clostridia</taxon>
        <taxon>Lachnospirales</taxon>
        <taxon>Lachnospiraceae</taxon>
        <taxon>Anaeromicropila</taxon>
    </lineage>
</organism>
<dbReference type="SMART" id="SM00635">
    <property type="entry name" value="BID_2"/>
    <property type="match status" value="1"/>
</dbReference>
<dbReference type="Gene3D" id="2.60.40.1080">
    <property type="match status" value="1"/>
</dbReference>
<dbReference type="InterPro" id="IPR003343">
    <property type="entry name" value="Big_2"/>
</dbReference>
<dbReference type="RefSeq" id="WP_271714191.1">
    <property type="nucleotide sequence ID" value="NZ_AP024169.1"/>
</dbReference>
<dbReference type="EMBL" id="AP024169">
    <property type="protein sequence ID" value="BCN28886.1"/>
    <property type="molecule type" value="Genomic_DNA"/>
</dbReference>